<comment type="subunit">
    <text evidence="6">Occurs in many kinds of cells as a complex with monomeric actin in a 1:1 ratio.</text>
</comment>
<dbReference type="EMBL" id="MU855423">
    <property type="protein sequence ID" value="KAK3903902.1"/>
    <property type="molecule type" value="Genomic_DNA"/>
</dbReference>
<evidence type="ECO:0000256" key="3">
    <source>
        <dbReference type="ARBA" id="ARBA00022490"/>
    </source>
</evidence>
<comment type="function">
    <text evidence="6">Binds to actin and affects the structure of the cytoskeleton. At high concentrations, profilin prevents the polymerization of actin, whereas it enhances it at low concentrations.</text>
</comment>
<dbReference type="InterPro" id="IPR005455">
    <property type="entry name" value="PFN_euk"/>
</dbReference>
<reference evidence="8" key="1">
    <citation type="journal article" date="2023" name="Mol. Phylogenet. Evol.">
        <title>Genome-scale phylogeny and comparative genomics of the fungal order Sordariales.</title>
        <authorList>
            <person name="Hensen N."/>
            <person name="Bonometti L."/>
            <person name="Westerberg I."/>
            <person name="Brannstrom I.O."/>
            <person name="Guillou S."/>
            <person name="Cros-Aarteil S."/>
            <person name="Calhoun S."/>
            <person name="Haridas S."/>
            <person name="Kuo A."/>
            <person name="Mondo S."/>
            <person name="Pangilinan J."/>
            <person name="Riley R."/>
            <person name="LaButti K."/>
            <person name="Andreopoulos B."/>
            <person name="Lipzen A."/>
            <person name="Chen C."/>
            <person name="Yan M."/>
            <person name="Daum C."/>
            <person name="Ng V."/>
            <person name="Clum A."/>
            <person name="Steindorff A."/>
            <person name="Ohm R.A."/>
            <person name="Martin F."/>
            <person name="Silar P."/>
            <person name="Natvig D.O."/>
            <person name="Lalanne C."/>
            <person name="Gautier V."/>
            <person name="Ament-Velasquez S.L."/>
            <person name="Kruys A."/>
            <person name="Hutchinson M.I."/>
            <person name="Powell A.J."/>
            <person name="Barry K."/>
            <person name="Miller A.N."/>
            <person name="Grigoriev I.V."/>
            <person name="Debuchy R."/>
            <person name="Gladieux P."/>
            <person name="Hiltunen Thoren M."/>
            <person name="Johannesson H."/>
        </authorList>
    </citation>
    <scope>NUCLEOTIDE SEQUENCE</scope>
    <source>
        <strain evidence="8">CBS 103.79</strain>
    </source>
</reference>
<proteinExistence type="inferred from homology"/>
<name>A0AAN6RUH3_9PEZI</name>
<dbReference type="GO" id="GO:0005938">
    <property type="term" value="C:cell cortex"/>
    <property type="evidence" value="ECO:0007669"/>
    <property type="project" value="TreeGrafter"/>
</dbReference>
<keyword evidence="3" id="KW-0963">Cytoplasm</keyword>
<dbReference type="Pfam" id="PF00235">
    <property type="entry name" value="Profilin"/>
    <property type="match status" value="1"/>
</dbReference>
<accession>A0AAN6RUH3</accession>
<dbReference type="Proteomes" id="UP001303889">
    <property type="component" value="Unassembled WGS sequence"/>
</dbReference>
<comment type="caution">
    <text evidence="8">The sequence shown here is derived from an EMBL/GenBank/DDBJ whole genome shotgun (WGS) entry which is preliminary data.</text>
</comment>
<dbReference type="PANTHER" id="PTHR11604:SF0">
    <property type="entry name" value="PROFILIN"/>
    <property type="match status" value="1"/>
</dbReference>
<evidence type="ECO:0000313" key="9">
    <source>
        <dbReference type="Proteomes" id="UP001303889"/>
    </source>
</evidence>
<dbReference type="SMART" id="SM00392">
    <property type="entry name" value="PROF"/>
    <property type="match status" value="1"/>
</dbReference>
<keyword evidence="9" id="KW-1185">Reference proteome</keyword>
<reference evidence="8" key="2">
    <citation type="submission" date="2023-05" db="EMBL/GenBank/DDBJ databases">
        <authorList>
            <consortium name="Lawrence Berkeley National Laboratory"/>
            <person name="Steindorff A."/>
            <person name="Hensen N."/>
            <person name="Bonometti L."/>
            <person name="Westerberg I."/>
            <person name="Brannstrom I.O."/>
            <person name="Guillou S."/>
            <person name="Cros-Aarteil S."/>
            <person name="Calhoun S."/>
            <person name="Haridas S."/>
            <person name="Kuo A."/>
            <person name="Mondo S."/>
            <person name="Pangilinan J."/>
            <person name="Riley R."/>
            <person name="Labutti K."/>
            <person name="Andreopoulos B."/>
            <person name="Lipzen A."/>
            <person name="Chen C."/>
            <person name="Yanf M."/>
            <person name="Daum C."/>
            <person name="Ng V."/>
            <person name="Clum A."/>
            <person name="Ohm R."/>
            <person name="Martin F."/>
            <person name="Silar P."/>
            <person name="Natvig D."/>
            <person name="Lalanne C."/>
            <person name="Gautier V."/>
            <person name="Ament-Velasquez S.L."/>
            <person name="Kruys A."/>
            <person name="Hutchinson M.I."/>
            <person name="Powell A.J."/>
            <person name="Barry K."/>
            <person name="Miller A.N."/>
            <person name="Grigoriev I.V."/>
            <person name="Debuchy R."/>
            <person name="Gladieux P."/>
            <person name="Thoren M.H."/>
            <person name="Johannesson H."/>
        </authorList>
    </citation>
    <scope>NUCLEOTIDE SEQUENCE</scope>
    <source>
        <strain evidence="8">CBS 103.79</strain>
    </source>
</reference>
<dbReference type="InterPro" id="IPR048278">
    <property type="entry name" value="PFN"/>
</dbReference>
<organism evidence="8 9">
    <name type="scientific">Staphylotrichum tortipilum</name>
    <dbReference type="NCBI Taxonomy" id="2831512"/>
    <lineage>
        <taxon>Eukaryota</taxon>
        <taxon>Fungi</taxon>
        <taxon>Dikarya</taxon>
        <taxon>Ascomycota</taxon>
        <taxon>Pezizomycotina</taxon>
        <taxon>Sordariomycetes</taxon>
        <taxon>Sordariomycetidae</taxon>
        <taxon>Sordariales</taxon>
        <taxon>Chaetomiaceae</taxon>
        <taxon>Staphylotrichum</taxon>
    </lineage>
</organism>
<dbReference type="CDD" id="cd00148">
    <property type="entry name" value="PROF"/>
    <property type="match status" value="1"/>
</dbReference>
<evidence type="ECO:0000256" key="7">
    <source>
        <dbReference type="RuleBase" id="RU003909"/>
    </source>
</evidence>
<dbReference type="PRINTS" id="PR01640">
    <property type="entry name" value="PROFILINPLNT"/>
</dbReference>
<evidence type="ECO:0000256" key="1">
    <source>
        <dbReference type="ARBA" id="ARBA00004245"/>
    </source>
</evidence>
<evidence type="ECO:0000256" key="5">
    <source>
        <dbReference type="ARBA" id="ARBA00023212"/>
    </source>
</evidence>
<gene>
    <name evidence="8" type="ORF">C8A05DRAFT_32319</name>
</gene>
<keyword evidence="4 7" id="KW-0009">Actin-binding</keyword>
<comment type="similarity">
    <text evidence="2 7">Belongs to the profilin family.</text>
</comment>
<dbReference type="SUPFAM" id="SSF55770">
    <property type="entry name" value="Profilin (actin-binding protein)"/>
    <property type="match status" value="1"/>
</dbReference>
<comment type="subcellular location">
    <subcellularLocation>
        <location evidence="1">Cytoplasm</location>
        <location evidence="1">Cytoskeleton</location>
    </subcellularLocation>
</comment>
<dbReference type="PRINTS" id="PR00392">
    <property type="entry name" value="PROFILIN"/>
</dbReference>
<dbReference type="InterPro" id="IPR027310">
    <property type="entry name" value="Profilin_CS"/>
</dbReference>
<dbReference type="AlphaFoldDB" id="A0AAN6RUH3"/>
<evidence type="ECO:0000313" key="8">
    <source>
        <dbReference type="EMBL" id="KAK3903902.1"/>
    </source>
</evidence>
<keyword evidence="5 6" id="KW-0206">Cytoskeleton</keyword>
<dbReference type="PANTHER" id="PTHR11604">
    <property type="entry name" value="PROFILIN"/>
    <property type="match status" value="1"/>
</dbReference>
<evidence type="ECO:0000256" key="6">
    <source>
        <dbReference type="RuleBase" id="RU003908"/>
    </source>
</evidence>
<dbReference type="GO" id="GO:0005856">
    <property type="term" value="C:cytoskeleton"/>
    <property type="evidence" value="ECO:0007669"/>
    <property type="project" value="UniProtKB-SubCell"/>
</dbReference>
<dbReference type="Gene3D" id="3.30.450.30">
    <property type="entry name" value="Dynein light chain 2a, cytoplasmic"/>
    <property type="match status" value="1"/>
</dbReference>
<evidence type="ECO:0000256" key="2">
    <source>
        <dbReference type="ARBA" id="ARBA00010058"/>
    </source>
</evidence>
<protein>
    <recommendedName>
        <fullName evidence="7">Profilin</fullName>
    </recommendedName>
</protein>
<sequence length="135" mass="14032">MSWQAYVDSSLVGSGHIDKGCIVSAAGDSTWATTTGFSVGANELKDIVAILNEGDSTSGPASTKAFADGLHVGGERFVATRIEDGHIYARKGKEGVCIFKTTQAILIGHHGENAIAGNATQTVSALADYLKKQGY</sequence>
<dbReference type="InterPro" id="IPR036140">
    <property type="entry name" value="PFN_sf"/>
</dbReference>
<dbReference type="PROSITE" id="PS00414">
    <property type="entry name" value="PROFILIN"/>
    <property type="match status" value="1"/>
</dbReference>
<dbReference type="GO" id="GO:0003785">
    <property type="term" value="F:actin monomer binding"/>
    <property type="evidence" value="ECO:0007669"/>
    <property type="project" value="TreeGrafter"/>
</dbReference>
<evidence type="ECO:0000256" key="4">
    <source>
        <dbReference type="ARBA" id="ARBA00023203"/>
    </source>
</evidence>